<dbReference type="OMA" id="NEDCVEE"/>
<keyword evidence="7" id="KW-0496">Mitochondrion</keyword>
<dbReference type="InterPro" id="IPR023184">
    <property type="entry name" value="Ubol_cytC_Rdtase_hinge_dom"/>
</dbReference>
<dbReference type="STRING" id="1858805.M5G462"/>
<evidence type="ECO:0000256" key="4">
    <source>
        <dbReference type="ARBA" id="ARBA00022660"/>
    </source>
</evidence>
<dbReference type="PANTHER" id="PTHR15336:SF0">
    <property type="entry name" value="CYTOCHROME B-C1 COMPLEX SUBUNIT 6, MITOCHONDRIAL"/>
    <property type="match status" value="1"/>
</dbReference>
<name>M5G462_DACPD</name>
<dbReference type="AlphaFoldDB" id="M5G462"/>
<evidence type="ECO:0000256" key="9">
    <source>
        <dbReference type="SAM" id="MobiDB-lite"/>
    </source>
</evidence>
<dbReference type="RefSeq" id="XP_040627519.1">
    <property type="nucleotide sequence ID" value="XM_040776478.1"/>
</dbReference>
<dbReference type="EMBL" id="JH795866">
    <property type="protein sequence ID" value="EJU00622.1"/>
    <property type="molecule type" value="Genomic_DNA"/>
</dbReference>
<dbReference type="OrthoDB" id="405848at2759"/>
<feature type="domain" description="Ubiquinol-cytochrome C reductase hinge" evidence="10">
    <location>
        <begin position="58"/>
        <end position="102"/>
    </location>
</feature>
<evidence type="ECO:0000256" key="3">
    <source>
        <dbReference type="ARBA" id="ARBA00022448"/>
    </source>
</evidence>
<gene>
    <name evidence="11" type="ORF">DACRYDRAFT_80841</name>
</gene>
<evidence type="ECO:0000313" key="11">
    <source>
        <dbReference type="EMBL" id="EJU00622.1"/>
    </source>
</evidence>
<accession>M5G462</accession>
<dbReference type="PANTHER" id="PTHR15336">
    <property type="entry name" value="UBIQUINOL-CYTOCHROME C REDUCTASE COMPLEX 7.8 KDA PROTEIN"/>
    <property type="match status" value="1"/>
</dbReference>
<evidence type="ECO:0000256" key="5">
    <source>
        <dbReference type="ARBA" id="ARBA00022792"/>
    </source>
</evidence>
<dbReference type="HOGENOM" id="CLU_115913_1_1_1"/>
<feature type="region of interest" description="Disordered" evidence="9">
    <location>
        <begin position="15"/>
        <end position="64"/>
    </location>
</feature>
<dbReference type="GeneID" id="63691540"/>
<evidence type="ECO:0000256" key="8">
    <source>
        <dbReference type="ARBA" id="ARBA00023136"/>
    </source>
</evidence>
<protein>
    <recommendedName>
        <fullName evidence="10">Ubiquinol-cytochrome C reductase hinge domain-containing protein</fullName>
    </recommendedName>
</protein>
<dbReference type="Gene3D" id="1.10.287.20">
    <property type="entry name" value="Ubiquinol-cytochrome C reductase hinge domain"/>
    <property type="match status" value="1"/>
</dbReference>
<dbReference type="InterPro" id="IPR036811">
    <property type="entry name" value="Ubol_cytC_Rdtase_hinge_dom_sf"/>
</dbReference>
<evidence type="ECO:0000256" key="1">
    <source>
        <dbReference type="ARBA" id="ARBA00004137"/>
    </source>
</evidence>
<dbReference type="GO" id="GO:0005743">
    <property type="term" value="C:mitochondrial inner membrane"/>
    <property type="evidence" value="ECO:0007669"/>
    <property type="project" value="UniProtKB-SubCell"/>
</dbReference>
<evidence type="ECO:0000256" key="6">
    <source>
        <dbReference type="ARBA" id="ARBA00022982"/>
    </source>
</evidence>
<keyword evidence="4" id="KW-0679">Respiratory chain</keyword>
<evidence type="ECO:0000259" key="10">
    <source>
        <dbReference type="Pfam" id="PF02320"/>
    </source>
</evidence>
<keyword evidence="3" id="KW-0813">Transport</keyword>
<dbReference type="SUPFAM" id="SSF81531">
    <property type="entry name" value="Non-heme 11 kDa protein of cytochrome bc1 complex (Ubiquinol-cytochrome c reductase)"/>
    <property type="match status" value="1"/>
</dbReference>
<evidence type="ECO:0000256" key="2">
    <source>
        <dbReference type="ARBA" id="ARBA00006498"/>
    </source>
</evidence>
<evidence type="ECO:0000313" key="12">
    <source>
        <dbReference type="Proteomes" id="UP000030653"/>
    </source>
</evidence>
<proteinExistence type="inferred from homology"/>
<comment type="subcellular location">
    <subcellularLocation>
        <location evidence="1">Mitochondrion inner membrane</location>
        <topology evidence="1">Peripheral membrane protein</topology>
        <orientation evidence="1">Intermembrane side</orientation>
    </subcellularLocation>
</comment>
<keyword evidence="5" id="KW-0999">Mitochondrion inner membrane</keyword>
<feature type="compositionally biased region" description="Acidic residues" evidence="9">
    <location>
        <begin position="34"/>
        <end position="58"/>
    </location>
</feature>
<organism evidence="11 12">
    <name type="scientific">Dacryopinax primogenitus (strain DJM 731)</name>
    <name type="common">Brown rot fungus</name>
    <dbReference type="NCBI Taxonomy" id="1858805"/>
    <lineage>
        <taxon>Eukaryota</taxon>
        <taxon>Fungi</taxon>
        <taxon>Dikarya</taxon>
        <taxon>Basidiomycota</taxon>
        <taxon>Agaricomycotina</taxon>
        <taxon>Dacrymycetes</taxon>
        <taxon>Dacrymycetales</taxon>
        <taxon>Dacrymycetaceae</taxon>
        <taxon>Dacryopinax</taxon>
    </lineage>
</organism>
<reference evidence="11 12" key="1">
    <citation type="journal article" date="2012" name="Science">
        <title>The Paleozoic origin of enzymatic lignin decomposition reconstructed from 31 fungal genomes.</title>
        <authorList>
            <person name="Floudas D."/>
            <person name="Binder M."/>
            <person name="Riley R."/>
            <person name="Barry K."/>
            <person name="Blanchette R.A."/>
            <person name="Henrissat B."/>
            <person name="Martinez A.T."/>
            <person name="Otillar R."/>
            <person name="Spatafora J.W."/>
            <person name="Yadav J.S."/>
            <person name="Aerts A."/>
            <person name="Benoit I."/>
            <person name="Boyd A."/>
            <person name="Carlson A."/>
            <person name="Copeland A."/>
            <person name="Coutinho P.M."/>
            <person name="de Vries R.P."/>
            <person name="Ferreira P."/>
            <person name="Findley K."/>
            <person name="Foster B."/>
            <person name="Gaskell J."/>
            <person name="Glotzer D."/>
            <person name="Gorecki P."/>
            <person name="Heitman J."/>
            <person name="Hesse C."/>
            <person name="Hori C."/>
            <person name="Igarashi K."/>
            <person name="Jurgens J.A."/>
            <person name="Kallen N."/>
            <person name="Kersten P."/>
            <person name="Kohler A."/>
            <person name="Kuees U."/>
            <person name="Kumar T.K.A."/>
            <person name="Kuo A."/>
            <person name="LaButti K."/>
            <person name="Larrondo L.F."/>
            <person name="Lindquist E."/>
            <person name="Ling A."/>
            <person name="Lombard V."/>
            <person name="Lucas S."/>
            <person name="Lundell T."/>
            <person name="Martin R."/>
            <person name="McLaughlin D.J."/>
            <person name="Morgenstern I."/>
            <person name="Morin E."/>
            <person name="Murat C."/>
            <person name="Nagy L.G."/>
            <person name="Nolan M."/>
            <person name="Ohm R.A."/>
            <person name="Patyshakuliyeva A."/>
            <person name="Rokas A."/>
            <person name="Ruiz-Duenas F.J."/>
            <person name="Sabat G."/>
            <person name="Salamov A."/>
            <person name="Samejima M."/>
            <person name="Schmutz J."/>
            <person name="Slot J.C."/>
            <person name="St John F."/>
            <person name="Stenlid J."/>
            <person name="Sun H."/>
            <person name="Sun S."/>
            <person name="Syed K."/>
            <person name="Tsang A."/>
            <person name="Wiebenga A."/>
            <person name="Young D."/>
            <person name="Pisabarro A."/>
            <person name="Eastwood D.C."/>
            <person name="Martin F."/>
            <person name="Cullen D."/>
            <person name="Grigoriev I.V."/>
            <person name="Hibbett D.S."/>
        </authorList>
    </citation>
    <scope>NUCLEOTIDE SEQUENCE [LARGE SCALE GENOMIC DNA]</scope>
    <source>
        <strain evidence="11 12">DJM-731 SS1</strain>
    </source>
</reference>
<keyword evidence="12" id="KW-1185">Reference proteome</keyword>
<sequence>MTILSLLSSFVNTAYNEAQEAPEPAAAEEHKEEETAEAGGEVEEAAEEEEAEEEEPEDPMPAIREECANTKHCLPAKREFEHCEKKVNEGSARPHEDCVEEFTFPFCTCPIQTNIEYSLMHCVDNCSAPKLFSKLR</sequence>
<dbReference type="InterPro" id="IPR003422">
    <property type="entry name" value="Cyt_b-c1_6"/>
</dbReference>
<evidence type="ECO:0000256" key="7">
    <source>
        <dbReference type="ARBA" id="ARBA00023128"/>
    </source>
</evidence>
<keyword evidence="8" id="KW-0472">Membrane</keyword>
<dbReference type="Proteomes" id="UP000030653">
    <property type="component" value="Unassembled WGS sequence"/>
</dbReference>
<dbReference type="Pfam" id="PF02320">
    <property type="entry name" value="UCR_hinge"/>
    <property type="match status" value="1"/>
</dbReference>
<dbReference type="GO" id="GO:0006122">
    <property type="term" value="P:mitochondrial electron transport, ubiquinol to cytochrome c"/>
    <property type="evidence" value="ECO:0007669"/>
    <property type="project" value="InterPro"/>
</dbReference>
<comment type="similarity">
    <text evidence="2">Belongs to the UQCRH/QCR6 family.</text>
</comment>
<keyword evidence="6" id="KW-0249">Electron transport</keyword>